<proteinExistence type="predicted"/>
<evidence type="ECO:0000313" key="2">
    <source>
        <dbReference type="Proteomes" id="UP000062317"/>
    </source>
</evidence>
<comment type="caution">
    <text evidence="1">The sequence shown here is derived from an EMBL/GenBank/DDBJ whole genome shotgun (WGS) entry which is preliminary data.</text>
</comment>
<dbReference type="EMBL" id="LPEQ01000113">
    <property type="protein sequence ID" value="KVV40843.1"/>
    <property type="molecule type" value="Genomic_DNA"/>
</dbReference>
<dbReference type="RefSeq" id="WP_060108165.1">
    <property type="nucleotide sequence ID" value="NZ_LPEQ01000113.1"/>
</dbReference>
<evidence type="ECO:0000313" key="1">
    <source>
        <dbReference type="EMBL" id="KVV40843.1"/>
    </source>
</evidence>
<name>A0A105V414_9BURK</name>
<reference evidence="1 2" key="1">
    <citation type="submission" date="2015-11" db="EMBL/GenBank/DDBJ databases">
        <title>Expanding the genomic diversity of Burkholderia species for the development of highly accurate diagnostics.</title>
        <authorList>
            <person name="Sahl J."/>
            <person name="Keim P."/>
            <person name="Wagner D."/>
        </authorList>
    </citation>
    <scope>NUCLEOTIDE SEQUENCE [LARGE SCALE GENOMIC DNA]</scope>
    <source>
        <strain evidence="1 2">MSMB1301WGS</strain>
    </source>
</reference>
<dbReference type="SUPFAM" id="SSF55874">
    <property type="entry name" value="ATPase domain of HSP90 chaperone/DNA topoisomerase II/histidine kinase"/>
    <property type="match status" value="1"/>
</dbReference>
<accession>A0A105V414</accession>
<protein>
    <submittedName>
        <fullName evidence="1">Uncharacterized protein</fullName>
    </submittedName>
</protein>
<sequence length="585" mass="65889">MTAFSANRTIPQRRAFKVHPSIIKTLIHEQAGSLPKAVAELVMNSVDAGATRIDMTVDIDGRFEFADDGKGFQSSEEIEQFFDTFGTPHTDDSPHFGRFRCGRGQIMSYASTIWRSGKFEMRVDLNDAALESGYDLIEHEDSHTGCRITGRFYKFKQSFQTADYSLRTFFTGYPGGSAGGELGLIVRYVPIPIFVNGQQINHLAADESWDHEDDHAWYRFSRDSDELHVYNRGVSVTRYPAGRFGAGGVVCTKVPLELNLARNSVIESRCATWQAIVATLEERFAFHLTRVKKLTETEAAALLRDLYFSDKQLNWKAQGVVGKLRFVPDIFGKLVTPVEGLSGDRFTLFDGEHTGIAERVHREGLATVVMPRLLSIANARVSEENLGIVLSTLRRKLSLGGNRETFAIVPFSHFVQQLNDTATLLDDAELDPEERLALESLRLVNRRIFQAVWPDVHDYGFVRRLVAGVTDAANAWTDGSTFIAIHRGALSGIRYGGPLWLVTLLIHEYAHPETSLGEHHHDFDFLSRFHEATRRMTVSEIVDDAFRYYVQGLTKLGKRPSSHHGKHIRAMAVYADRLPKRRVIK</sequence>
<dbReference type="Gene3D" id="3.30.565.10">
    <property type="entry name" value="Histidine kinase-like ATPase, C-terminal domain"/>
    <property type="match status" value="1"/>
</dbReference>
<dbReference type="AlphaFoldDB" id="A0A105V414"/>
<keyword evidence="2" id="KW-1185">Reference proteome</keyword>
<organism evidence="1 2">
    <name type="scientific">Burkholderia territorii</name>
    <dbReference type="NCBI Taxonomy" id="1503055"/>
    <lineage>
        <taxon>Bacteria</taxon>
        <taxon>Pseudomonadati</taxon>
        <taxon>Pseudomonadota</taxon>
        <taxon>Betaproteobacteria</taxon>
        <taxon>Burkholderiales</taxon>
        <taxon>Burkholderiaceae</taxon>
        <taxon>Burkholderia</taxon>
        <taxon>Burkholderia cepacia complex</taxon>
    </lineage>
</organism>
<dbReference type="Pfam" id="PF13589">
    <property type="entry name" value="HATPase_c_3"/>
    <property type="match status" value="1"/>
</dbReference>
<dbReference type="Proteomes" id="UP000062317">
    <property type="component" value="Unassembled WGS sequence"/>
</dbReference>
<gene>
    <name evidence="1" type="ORF">WT27_13020</name>
</gene>
<dbReference type="InterPro" id="IPR036890">
    <property type="entry name" value="HATPase_C_sf"/>
</dbReference>